<proteinExistence type="predicted"/>
<dbReference type="GeneID" id="54481134"/>
<dbReference type="AlphaFoldDB" id="A0A6A6WF74"/>
<dbReference type="EMBL" id="ML996567">
    <property type="protein sequence ID" value="KAF2760809.1"/>
    <property type="molecule type" value="Genomic_DNA"/>
</dbReference>
<gene>
    <name evidence="1" type="ORF">EJ05DRAFT_243195</name>
</gene>
<organism evidence="1 2">
    <name type="scientific">Pseudovirgaria hyperparasitica</name>
    <dbReference type="NCBI Taxonomy" id="470096"/>
    <lineage>
        <taxon>Eukaryota</taxon>
        <taxon>Fungi</taxon>
        <taxon>Dikarya</taxon>
        <taxon>Ascomycota</taxon>
        <taxon>Pezizomycotina</taxon>
        <taxon>Dothideomycetes</taxon>
        <taxon>Dothideomycetes incertae sedis</taxon>
        <taxon>Acrospermales</taxon>
        <taxon>Acrospermaceae</taxon>
        <taxon>Pseudovirgaria</taxon>
    </lineage>
</organism>
<evidence type="ECO:0000313" key="2">
    <source>
        <dbReference type="Proteomes" id="UP000799437"/>
    </source>
</evidence>
<evidence type="ECO:0000313" key="1">
    <source>
        <dbReference type="EMBL" id="KAF2760809.1"/>
    </source>
</evidence>
<dbReference type="Proteomes" id="UP000799437">
    <property type="component" value="Unassembled WGS sequence"/>
</dbReference>
<keyword evidence="2" id="KW-1185">Reference proteome</keyword>
<reference evidence="1" key="1">
    <citation type="journal article" date="2020" name="Stud. Mycol.">
        <title>101 Dothideomycetes genomes: a test case for predicting lifestyles and emergence of pathogens.</title>
        <authorList>
            <person name="Haridas S."/>
            <person name="Albert R."/>
            <person name="Binder M."/>
            <person name="Bloem J."/>
            <person name="Labutti K."/>
            <person name="Salamov A."/>
            <person name="Andreopoulos B."/>
            <person name="Baker S."/>
            <person name="Barry K."/>
            <person name="Bills G."/>
            <person name="Bluhm B."/>
            <person name="Cannon C."/>
            <person name="Castanera R."/>
            <person name="Culley D."/>
            <person name="Daum C."/>
            <person name="Ezra D."/>
            <person name="Gonzalez J."/>
            <person name="Henrissat B."/>
            <person name="Kuo A."/>
            <person name="Liang C."/>
            <person name="Lipzen A."/>
            <person name="Lutzoni F."/>
            <person name="Magnuson J."/>
            <person name="Mondo S."/>
            <person name="Nolan M."/>
            <person name="Ohm R."/>
            <person name="Pangilinan J."/>
            <person name="Park H.-J."/>
            <person name="Ramirez L."/>
            <person name="Alfaro M."/>
            <person name="Sun H."/>
            <person name="Tritt A."/>
            <person name="Yoshinaga Y."/>
            <person name="Zwiers L.-H."/>
            <person name="Turgeon B."/>
            <person name="Goodwin S."/>
            <person name="Spatafora J."/>
            <person name="Crous P."/>
            <person name="Grigoriev I."/>
        </authorList>
    </citation>
    <scope>NUCLEOTIDE SEQUENCE</scope>
    <source>
        <strain evidence="1">CBS 121739</strain>
    </source>
</reference>
<sequence length="58" mass="6252">MQRTIDVGKKKRNPVRIMCTGTAAAAYILAAAAAALTFELPACSLVDWGTWTYGRTYG</sequence>
<accession>A0A6A6WF74</accession>
<dbReference type="RefSeq" id="XP_033603260.1">
    <property type="nucleotide sequence ID" value="XM_033740080.1"/>
</dbReference>
<name>A0A6A6WF74_9PEZI</name>
<protein>
    <submittedName>
        <fullName evidence="1">Uncharacterized protein</fullName>
    </submittedName>
</protein>